<dbReference type="Proteomes" id="UP000321548">
    <property type="component" value="Unassembled WGS sequence"/>
</dbReference>
<feature type="transmembrane region" description="Helical" evidence="8">
    <location>
        <begin position="12"/>
        <end position="31"/>
    </location>
</feature>
<name>A0A5C8NYC0_9BURK</name>
<comment type="similarity">
    <text evidence="6">Belongs to the exbB/tolQ family.</text>
</comment>
<reference evidence="10 11" key="1">
    <citation type="submission" date="2019-06" db="EMBL/GenBank/DDBJ databases">
        <title>Quisquiliibacterium sp. nov., isolated from a maize field.</title>
        <authorList>
            <person name="Lin S.-Y."/>
            <person name="Tsai C.-F."/>
            <person name="Young C.-C."/>
        </authorList>
    </citation>
    <scope>NUCLEOTIDE SEQUENCE [LARGE SCALE GENOMIC DNA]</scope>
    <source>
        <strain evidence="10 11">CC-CFT501</strain>
    </source>
</reference>
<accession>A0A5C8NYC0</accession>
<evidence type="ECO:0000256" key="4">
    <source>
        <dbReference type="ARBA" id="ARBA00022989"/>
    </source>
</evidence>
<dbReference type="PANTHER" id="PTHR30625:SF11">
    <property type="entry name" value="MOTA_TOLQ_EXBB PROTON CHANNEL DOMAIN-CONTAINING PROTEIN"/>
    <property type="match status" value="1"/>
</dbReference>
<evidence type="ECO:0000313" key="11">
    <source>
        <dbReference type="Proteomes" id="UP000321548"/>
    </source>
</evidence>
<evidence type="ECO:0000256" key="2">
    <source>
        <dbReference type="ARBA" id="ARBA00022475"/>
    </source>
</evidence>
<feature type="transmembrane region" description="Helical" evidence="8">
    <location>
        <begin position="106"/>
        <end position="130"/>
    </location>
</feature>
<feature type="domain" description="MotA/TolQ/ExbB proton channel" evidence="9">
    <location>
        <begin position="67"/>
        <end position="186"/>
    </location>
</feature>
<keyword evidence="6" id="KW-0653">Protein transport</keyword>
<dbReference type="PANTHER" id="PTHR30625">
    <property type="entry name" value="PROTEIN TOLQ"/>
    <property type="match status" value="1"/>
</dbReference>
<keyword evidence="2" id="KW-1003">Cell membrane</keyword>
<dbReference type="GO" id="GO:0005886">
    <property type="term" value="C:plasma membrane"/>
    <property type="evidence" value="ECO:0007669"/>
    <property type="project" value="UniProtKB-SubCell"/>
</dbReference>
<keyword evidence="11" id="KW-1185">Reference proteome</keyword>
<evidence type="ECO:0000256" key="7">
    <source>
        <dbReference type="SAM" id="MobiDB-lite"/>
    </source>
</evidence>
<evidence type="ECO:0000259" key="9">
    <source>
        <dbReference type="Pfam" id="PF01618"/>
    </source>
</evidence>
<feature type="region of interest" description="Disordered" evidence="7">
    <location>
        <begin position="199"/>
        <end position="240"/>
    </location>
</feature>
<keyword evidence="5 8" id="KW-0472">Membrane</keyword>
<dbReference type="InterPro" id="IPR002898">
    <property type="entry name" value="MotA_ExbB_proton_chnl"/>
</dbReference>
<dbReference type="RefSeq" id="WP_147704160.1">
    <property type="nucleotide sequence ID" value="NZ_VDUY01000003.1"/>
</dbReference>
<proteinExistence type="inferred from homology"/>
<evidence type="ECO:0000256" key="8">
    <source>
        <dbReference type="SAM" id="Phobius"/>
    </source>
</evidence>
<evidence type="ECO:0000256" key="5">
    <source>
        <dbReference type="ARBA" id="ARBA00023136"/>
    </source>
</evidence>
<keyword evidence="3 8" id="KW-0812">Transmembrane</keyword>
<organism evidence="10 11">
    <name type="scientific">Zeimonas arvi</name>
    <dbReference type="NCBI Taxonomy" id="2498847"/>
    <lineage>
        <taxon>Bacteria</taxon>
        <taxon>Pseudomonadati</taxon>
        <taxon>Pseudomonadota</taxon>
        <taxon>Betaproteobacteria</taxon>
        <taxon>Burkholderiales</taxon>
        <taxon>Burkholderiaceae</taxon>
        <taxon>Zeimonas</taxon>
    </lineage>
</organism>
<comment type="subcellular location">
    <subcellularLocation>
        <location evidence="1">Cell membrane</location>
        <topology evidence="1">Multi-pass membrane protein</topology>
    </subcellularLocation>
    <subcellularLocation>
        <location evidence="6">Membrane</location>
        <topology evidence="6">Multi-pass membrane protein</topology>
    </subcellularLocation>
</comment>
<keyword evidence="6" id="KW-0813">Transport</keyword>
<comment type="caution">
    <text evidence="10">The sequence shown here is derived from an EMBL/GenBank/DDBJ whole genome shotgun (WGS) entry which is preliminary data.</text>
</comment>
<evidence type="ECO:0000256" key="6">
    <source>
        <dbReference type="RuleBase" id="RU004057"/>
    </source>
</evidence>
<sequence length="240" mass="24950">MLSLIEAAGWPIWFLIVTSVAAVALIIERGLALRRAKILPAGLLEELTGLRGAVPVTPELLSRLSASSPLGRVLAAGARHEAGGRARMKEAMEDAGRAVAHDLEKYLSGLGTIATVAPLLGLFGTVVGMIEIFGAQAPGGTNPQQLAHGISVALYNTAFGILIAIPALIAYRHFRARVDGYLTDMEQQALRLVDLVAAEPAPGAGGPPADAEVRKPVRRATPRPAAERAKTSPAAPSPTA</sequence>
<dbReference type="EMBL" id="VDUY01000003">
    <property type="protein sequence ID" value="TXL66249.1"/>
    <property type="molecule type" value="Genomic_DNA"/>
</dbReference>
<keyword evidence="4 8" id="KW-1133">Transmembrane helix</keyword>
<dbReference type="OrthoDB" id="4045at2"/>
<dbReference type="AlphaFoldDB" id="A0A5C8NYC0"/>
<evidence type="ECO:0000256" key="3">
    <source>
        <dbReference type="ARBA" id="ARBA00022692"/>
    </source>
</evidence>
<protein>
    <submittedName>
        <fullName evidence="10">MotA/TolQ/ExbB proton channel family protein</fullName>
    </submittedName>
</protein>
<evidence type="ECO:0000313" key="10">
    <source>
        <dbReference type="EMBL" id="TXL66249.1"/>
    </source>
</evidence>
<feature type="transmembrane region" description="Helical" evidence="8">
    <location>
        <begin position="150"/>
        <end position="171"/>
    </location>
</feature>
<dbReference type="Pfam" id="PF01618">
    <property type="entry name" value="MotA_ExbB"/>
    <property type="match status" value="1"/>
</dbReference>
<dbReference type="InterPro" id="IPR050790">
    <property type="entry name" value="ExbB/TolQ_transport"/>
</dbReference>
<gene>
    <name evidence="10" type="ORF">FHP08_09265</name>
</gene>
<dbReference type="GO" id="GO:0017038">
    <property type="term" value="P:protein import"/>
    <property type="evidence" value="ECO:0007669"/>
    <property type="project" value="TreeGrafter"/>
</dbReference>
<feature type="compositionally biased region" description="Low complexity" evidence="7">
    <location>
        <begin position="199"/>
        <end position="210"/>
    </location>
</feature>
<evidence type="ECO:0000256" key="1">
    <source>
        <dbReference type="ARBA" id="ARBA00004651"/>
    </source>
</evidence>